<dbReference type="PANTHER" id="PTHR47360:SF1">
    <property type="entry name" value="ENDOPEPTIDASE NLPC-RELATED"/>
    <property type="match status" value="1"/>
</dbReference>
<feature type="domain" description="NlpC/P60" evidence="6">
    <location>
        <begin position="57"/>
        <end position="187"/>
    </location>
</feature>
<dbReference type="SUPFAM" id="SSF54001">
    <property type="entry name" value="Cysteine proteinases"/>
    <property type="match status" value="1"/>
</dbReference>
<accession>A0ABX0IUX9</accession>
<keyword evidence="8" id="KW-1185">Reference proteome</keyword>
<keyword evidence="5" id="KW-0788">Thiol protease</keyword>
<reference evidence="7 8" key="3">
    <citation type="submission" date="2020-02" db="EMBL/GenBank/DDBJ databases">
        <title>Flavobacterium profundi sp. nov., isolated from a deep-sea seamount.</title>
        <authorList>
            <person name="Zhang D.-C."/>
        </authorList>
    </citation>
    <scope>NUCLEOTIDE SEQUENCE [LARGE SCALE GENOMIC DNA]</scope>
    <source>
        <strain evidence="7 8">EC11</strain>
    </source>
</reference>
<dbReference type="Proteomes" id="UP000817854">
    <property type="component" value="Unassembled WGS sequence"/>
</dbReference>
<dbReference type="PROSITE" id="PS51935">
    <property type="entry name" value="NLPC_P60"/>
    <property type="match status" value="1"/>
</dbReference>
<dbReference type="InterPro" id="IPR038765">
    <property type="entry name" value="Papain-like_cys_pep_sf"/>
</dbReference>
<keyword evidence="4" id="KW-0378">Hydrolase</keyword>
<evidence type="ECO:0000259" key="6">
    <source>
        <dbReference type="PROSITE" id="PS51935"/>
    </source>
</evidence>
<dbReference type="EMBL" id="VEVQ02000016">
    <property type="protein sequence ID" value="NHN27617.1"/>
    <property type="molecule type" value="Genomic_DNA"/>
</dbReference>
<reference evidence="8" key="1">
    <citation type="submission" date="2019-05" db="EMBL/GenBank/DDBJ databases">
        <title>Flavobacterium profundi sp. nov., isolated from a deep-sea seamount.</title>
        <authorList>
            <person name="Zhang D.-C."/>
        </authorList>
    </citation>
    <scope>NUCLEOTIDE SEQUENCE [LARGE SCALE GENOMIC DNA]</scope>
    <source>
        <strain evidence="8">EC11</strain>
    </source>
</reference>
<dbReference type="InterPro" id="IPR000064">
    <property type="entry name" value="NLP_P60_dom"/>
</dbReference>
<comment type="similarity">
    <text evidence="1">Belongs to the peptidase C40 family.</text>
</comment>
<gene>
    <name evidence="7" type="ORF">FIA58_018200</name>
</gene>
<proteinExistence type="inferred from homology"/>
<evidence type="ECO:0000256" key="4">
    <source>
        <dbReference type="ARBA" id="ARBA00022801"/>
    </source>
</evidence>
<dbReference type="Gene3D" id="3.90.1720.10">
    <property type="entry name" value="endopeptidase domain like (from Nostoc punctiforme)"/>
    <property type="match status" value="1"/>
</dbReference>
<dbReference type="RefSeq" id="WP_140964128.1">
    <property type="nucleotide sequence ID" value="NZ_VEVQ02000016.1"/>
</dbReference>
<reference evidence="7 8" key="2">
    <citation type="submission" date="2019-05" db="EMBL/GenBank/DDBJ databases">
        <authorList>
            <person name="Lianzixin W."/>
        </authorList>
    </citation>
    <scope>NUCLEOTIDE SEQUENCE [LARGE SCALE GENOMIC DNA]</scope>
    <source>
        <strain evidence="7 8">EC11</strain>
    </source>
</reference>
<keyword evidence="3" id="KW-0732">Signal</keyword>
<keyword evidence="2" id="KW-0645">Protease</keyword>
<evidence type="ECO:0000313" key="7">
    <source>
        <dbReference type="EMBL" id="NHN27617.1"/>
    </source>
</evidence>
<dbReference type="InterPro" id="IPR052062">
    <property type="entry name" value="Murein_DD/LD_carboxypeptidase"/>
</dbReference>
<protein>
    <submittedName>
        <fullName evidence="7">C40 family peptidase</fullName>
    </submittedName>
</protein>
<comment type="caution">
    <text evidence="7">The sequence shown here is derived from an EMBL/GenBank/DDBJ whole genome shotgun (WGS) entry which is preliminary data.</text>
</comment>
<organism evidence="7 8">
    <name type="scientific">Flavobacterium jejuense</name>
    <dbReference type="NCBI Taxonomy" id="1544455"/>
    <lineage>
        <taxon>Bacteria</taxon>
        <taxon>Pseudomonadati</taxon>
        <taxon>Bacteroidota</taxon>
        <taxon>Flavobacteriia</taxon>
        <taxon>Flavobacteriales</taxon>
        <taxon>Flavobacteriaceae</taxon>
        <taxon>Flavobacterium</taxon>
    </lineage>
</organism>
<evidence type="ECO:0000313" key="8">
    <source>
        <dbReference type="Proteomes" id="UP000817854"/>
    </source>
</evidence>
<dbReference type="PANTHER" id="PTHR47360">
    <property type="entry name" value="MUREIN DD-ENDOPEPTIDASE MEPS/MUREIN LD-CARBOXYPEPTIDASE"/>
    <property type="match status" value="1"/>
</dbReference>
<evidence type="ECO:0000256" key="2">
    <source>
        <dbReference type="ARBA" id="ARBA00022670"/>
    </source>
</evidence>
<sequence length="193" mass="22594">MKFIALLFFSCLLINCGTKKSTTTYYNENVYEEKANYVVYDPLPEEDKIYFSKKLEVDKDEIINGKLYKFIKEWEGTKYVYGGETKQGIDCSALMQHLYREVYNCDLPRTAEQMGLDKRFHLFKLTKNLEEGDLVFFRITDEKIISHVGIYLKNNKFFNANLAGGASISDLKSNYWRKFYVVSGRLKNGKKNE</sequence>
<name>A0ABX0IUX9_9FLAO</name>
<evidence type="ECO:0000256" key="1">
    <source>
        <dbReference type="ARBA" id="ARBA00007074"/>
    </source>
</evidence>
<dbReference type="Pfam" id="PF00877">
    <property type="entry name" value="NLPC_P60"/>
    <property type="match status" value="1"/>
</dbReference>
<evidence type="ECO:0000256" key="3">
    <source>
        <dbReference type="ARBA" id="ARBA00022729"/>
    </source>
</evidence>
<evidence type="ECO:0000256" key="5">
    <source>
        <dbReference type="ARBA" id="ARBA00022807"/>
    </source>
</evidence>